<dbReference type="InterPro" id="IPR016024">
    <property type="entry name" value="ARM-type_fold"/>
</dbReference>
<proteinExistence type="predicted"/>
<dbReference type="PANTHER" id="PTHR28019:SF2">
    <property type="entry name" value="CELL MEMBRANE PROTEIN YLR413W-RELATED"/>
    <property type="match status" value="1"/>
</dbReference>
<reference evidence="4 5" key="2">
    <citation type="submission" date="2019-11" db="EMBL/GenBank/DDBJ databases">
        <authorList>
            <person name="Lu H."/>
        </authorList>
    </citation>
    <scope>NUCLEOTIDE SEQUENCE [LARGE SCALE GENOMIC DNA]</scope>
    <source>
        <strain evidence="4 5">FIM1</strain>
    </source>
</reference>
<dbReference type="PANTHER" id="PTHR28019">
    <property type="entry name" value="CELL MEMBRANE PROTEIN YLR413W-RELATED"/>
    <property type="match status" value="1"/>
</dbReference>
<dbReference type="Proteomes" id="UP000422736">
    <property type="component" value="Chromosome 4"/>
</dbReference>
<feature type="transmembrane region" description="Helical" evidence="2">
    <location>
        <begin position="615"/>
        <end position="635"/>
    </location>
</feature>
<feature type="chain" id="PRO_5046523033" evidence="3">
    <location>
        <begin position="30"/>
        <end position="685"/>
    </location>
</feature>
<dbReference type="Gene3D" id="1.20.140.150">
    <property type="match status" value="1"/>
</dbReference>
<dbReference type="InterPro" id="IPR009571">
    <property type="entry name" value="SUR7/Rim9-like_fungi"/>
</dbReference>
<evidence type="ECO:0000313" key="5">
    <source>
        <dbReference type="Proteomes" id="UP000422736"/>
    </source>
</evidence>
<evidence type="ECO:0000256" key="3">
    <source>
        <dbReference type="SAM" id="SignalP"/>
    </source>
</evidence>
<gene>
    <name evidence="4" type="primary">FAT3</name>
    <name evidence="4" type="ORF">FIM1_2990</name>
</gene>
<feature type="transmembrane region" description="Helical" evidence="2">
    <location>
        <begin position="535"/>
        <end position="559"/>
    </location>
</feature>
<keyword evidence="2" id="KW-1133">Transmembrane helix</keyword>
<evidence type="ECO:0000256" key="1">
    <source>
        <dbReference type="SAM" id="MobiDB-lite"/>
    </source>
</evidence>
<evidence type="ECO:0000313" key="4">
    <source>
        <dbReference type="EMBL" id="QGN16285.1"/>
    </source>
</evidence>
<dbReference type="SUPFAM" id="SSF48371">
    <property type="entry name" value="ARM repeat"/>
    <property type="match status" value="1"/>
</dbReference>
<keyword evidence="3" id="KW-0732">Signal</keyword>
<feature type="transmembrane region" description="Helical" evidence="2">
    <location>
        <begin position="571"/>
        <end position="595"/>
    </location>
</feature>
<feature type="signal peptide" evidence="3">
    <location>
        <begin position="1"/>
        <end position="29"/>
    </location>
</feature>
<sequence length="685" mass="73749">MILPSKLSLALCTLFTLATLILIVVSTSGSTSNYNPLNKIYIGEVDISHIRVDKLLPKASPMVAVLAAAMKAPNASYAQIFAALKAISTTEALDPLMGVLTPSNNVSETLDALTVLAPAAINGTNSSTAELNAIYNLVADSKDTNTTLKSLSSFVALASDLQKQNATVVMQMQQQLQQAFGLLEGSKNVSATVASLSSLNSMKQEEKQQLTPVFALFADSRNLNGTLSAVSTFMTTAVSGEQAQQLFGALSKSDNVPQTLQQLQQAASNEEKVIIGALATLLNSSSDATKDLTILQSLLQNNVTSSQSAKEAFSDLTTLIASSNDTATTLTTVAAMANTTSETTTKSLTILEEMLNASKNQTNVMLTIGGLQSTLSKSDASKQKQVEALFALLNSSSNPTETFKALNELTAIAQSKPAVFTPILDLLREATASNQVITLADINEIMPDIISNLNIASHFRLGIFTYCRVNNDKKVLSCTSPKAVQGLDMKQILYDELEHSDFRPYLQALNIHREDLVLVGKLPDKEHQYKPAIRAILALNLLAIILSFFLLISIVLTFFNKLTGRVSRWVPSGLALFVVIFSLLGAIISVVVTEIIKEGTAKDHYNVVHKGGSSYYGMVWTAFVLSLITAVLLLLSRSPRRDQNTLGQVEEETSSSVVPSDKLESETSPEKKQTDIERDVVAEDE</sequence>
<accession>A0ABX6EXK1</accession>
<feature type="compositionally biased region" description="Basic and acidic residues" evidence="1">
    <location>
        <begin position="661"/>
        <end position="685"/>
    </location>
</feature>
<evidence type="ECO:0000256" key="2">
    <source>
        <dbReference type="SAM" id="Phobius"/>
    </source>
</evidence>
<dbReference type="InterPro" id="IPR052413">
    <property type="entry name" value="SUR7_domain"/>
</dbReference>
<keyword evidence="2" id="KW-0472">Membrane</keyword>
<dbReference type="EMBL" id="CP015057">
    <property type="protein sequence ID" value="QGN16285.1"/>
    <property type="molecule type" value="Genomic_DNA"/>
</dbReference>
<name>A0ABX6EXK1_KLUMA</name>
<organism evidence="4 5">
    <name type="scientific">Kluyveromyces marxianus</name>
    <name type="common">Yeast</name>
    <name type="synonym">Candida kefyr</name>
    <dbReference type="NCBI Taxonomy" id="4911"/>
    <lineage>
        <taxon>Eukaryota</taxon>
        <taxon>Fungi</taxon>
        <taxon>Dikarya</taxon>
        <taxon>Ascomycota</taxon>
        <taxon>Saccharomycotina</taxon>
        <taxon>Saccharomycetes</taxon>
        <taxon>Saccharomycetales</taxon>
        <taxon>Saccharomycetaceae</taxon>
        <taxon>Kluyveromyces</taxon>
    </lineage>
</organism>
<reference evidence="4 5" key="1">
    <citation type="submission" date="2016-03" db="EMBL/GenBank/DDBJ databases">
        <title>How can Kluyveromyces marxianus grow so fast - potential evolutionary course in Saccharomyces Complex revealed by comparative genomics.</title>
        <authorList>
            <person name="Mo W."/>
            <person name="Lu W."/>
            <person name="Yang X."/>
            <person name="Qi J."/>
            <person name="Lv H."/>
        </authorList>
    </citation>
    <scope>NUCLEOTIDE SEQUENCE [LARGE SCALE GENOMIC DNA]</scope>
    <source>
        <strain evidence="4 5">FIM1</strain>
    </source>
</reference>
<dbReference type="Pfam" id="PF06687">
    <property type="entry name" value="SUR7"/>
    <property type="match status" value="1"/>
</dbReference>
<keyword evidence="2" id="KW-0812">Transmembrane</keyword>
<keyword evidence="5" id="KW-1185">Reference proteome</keyword>
<protein>
    <submittedName>
        <fullName evidence="4">YKL187C</fullName>
    </submittedName>
</protein>
<feature type="region of interest" description="Disordered" evidence="1">
    <location>
        <begin position="644"/>
        <end position="685"/>
    </location>
</feature>